<dbReference type="EMBL" id="MWPH01000001">
    <property type="protein sequence ID" value="OVE85294.1"/>
    <property type="molecule type" value="Genomic_DNA"/>
</dbReference>
<dbReference type="Pfam" id="PF25957">
    <property type="entry name" value="DUF7994"/>
    <property type="match status" value="1"/>
</dbReference>
<sequence length="134" mass="13890">MPQFERRVSLAIGVLFLATFGWSLWSSLEVLLDGLDSTTALLTLAGGGLMLLAGITFVVAGVVDQLSVGTQTLEWWQIQSVGYVAIGLYMAISGIVQAPLSLLGGMLLLGGAAIIVFGLVRARAGPPTDDATAV</sequence>
<feature type="transmembrane region" description="Helical" evidence="1">
    <location>
        <begin position="75"/>
        <end position="96"/>
    </location>
</feature>
<dbReference type="RefSeq" id="WP_054862285.1">
    <property type="nucleotide sequence ID" value="NZ_MWPH01000001.1"/>
</dbReference>
<evidence type="ECO:0000313" key="3">
    <source>
        <dbReference type="Proteomes" id="UP000196084"/>
    </source>
</evidence>
<accession>A0A202EAN4</accession>
<dbReference type="InterPro" id="IPR058307">
    <property type="entry name" value="DUF7994"/>
</dbReference>
<organism evidence="2 3">
    <name type="scientific">Natronolimnobius baerhuensis</name>
    <dbReference type="NCBI Taxonomy" id="253108"/>
    <lineage>
        <taxon>Archaea</taxon>
        <taxon>Methanobacteriati</taxon>
        <taxon>Methanobacteriota</taxon>
        <taxon>Stenosarchaea group</taxon>
        <taxon>Halobacteria</taxon>
        <taxon>Halobacteriales</taxon>
        <taxon>Natrialbaceae</taxon>
        <taxon>Natronolimnobius</taxon>
    </lineage>
</organism>
<keyword evidence="1" id="KW-0812">Transmembrane</keyword>
<feature type="transmembrane region" description="Helical" evidence="1">
    <location>
        <begin position="40"/>
        <end position="63"/>
    </location>
</feature>
<dbReference type="AlphaFoldDB" id="A0A202EAN4"/>
<comment type="caution">
    <text evidence="2">The sequence shown here is derived from an EMBL/GenBank/DDBJ whole genome shotgun (WGS) entry which is preliminary data.</text>
</comment>
<evidence type="ECO:0000313" key="2">
    <source>
        <dbReference type="EMBL" id="OVE85294.1"/>
    </source>
</evidence>
<keyword evidence="1" id="KW-0472">Membrane</keyword>
<reference evidence="2 3" key="1">
    <citation type="submission" date="2017-02" db="EMBL/GenBank/DDBJ databases">
        <title>Natronthermophilus aegyptiacus gen. nov.,sp. nov., an aerobic, extremely halophilic alkalithermophilic archaeon isolated from the athalassohaline Wadi An Natrun, Egypt.</title>
        <authorList>
            <person name="Zhao B."/>
        </authorList>
    </citation>
    <scope>NUCLEOTIDE SEQUENCE [LARGE SCALE GENOMIC DNA]</scope>
    <source>
        <strain evidence="2 3">CGMCC 1.3597</strain>
    </source>
</reference>
<evidence type="ECO:0000256" key="1">
    <source>
        <dbReference type="SAM" id="Phobius"/>
    </source>
</evidence>
<feature type="transmembrane region" description="Helical" evidence="1">
    <location>
        <begin position="7"/>
        <end position="28"/>
    </location>
</feature>
<gene>
    <name evidence="2" type="ORF">B2G88_00215</name>
</gene>
<keyword evidence="1" id="KW-1133">Transmembrane helix</keyword>
<protein>
    <submittedName>
        <fullName evidence="2">Uncharacterized protein</fullName>
    </submittedName>
</protein>
<name>A0A202EAN4_9EURY</name>
<dbReference type="Proteomes" id="UP000196084">
    <property type="component" value="Unassembled WGS sequence"/>
</dbReference>
<keyword evidence="3" id="KW-1185">Reference proteome</keyword>
<proteinExistence type="predicted"/>
<feature type="transmembrane region" description="Helical" evidence="1">
    <location>
        <begin position="102"/>
        <end position="120"/>
    </location>
</feature>
<dbReference type="OrthoDB" id="177271at2157"/>